<organism evidence="4 5">
    <name type="scientific">Podospora aff. communis PSN243</name>
    <dbReference type="NCBI Taxonomy" id="3040156"/>
    <lineage>
        <taxon>Eukaryota</taxon>
        <taxon>Fungi</taxon>
        <taxon>Dikarya</taxon>
        <taxon>Ascomycota</taxon>
        <taxon>Pezizomycotina</taxon>
        <taxon>Sordariomycetes</taxon>
        <taxon>Sordariomycetidae</taxon>
        <taxon>Sordariales</taxon>
        <taxon>Podosporaceae</taxon>
        <taxon>Podospora</taxon>
    </lineage>
</organism>
<dbReference type="InterPro" id="IPR047122">
    <property type="entry name" value="Trans-enoyl_RdTase-like"/>
</dbReference>
<evidence type="ECO:0000313" key="4">
    <source>
        <dbReference type="EMBL" id="KAK4448846.1"/>
    </source>
</evidence>
<dbReference type="Gene3D" id="3.90.180.10">
    <property type="entry name" value="Medium-chain alcohol dehydrogenases, catalytic domain"/>
    <property type="match status" value="1"/>
</dbReference>
<feature type="domain" description="Enoyl reductase (ER)" evidence="3">
    <location>
        <begin position="18"/>
        <end position="378"/>
    </location>
</feature>
<dbReference type="Gene3D" id="3.40.50.720">
    <property type="entry name" value="NAD(P)-binding Rossmann-like Domain"/>
    <property type="match status" value="1"/>
</dbReference>
<reference evidence="4" key="2">
    <citation type="submission" date="2023-05" db="EMBL/GenBank/DDBJ databases">
        <authorList>
            <consortium name="Lawrence Berkeley National Laboratory"/>
            <person name="Steindorff A."/>
            <person name="Hensen N."/>
            <person name="Bonometti L."/>
            <person name="Westerberg I."/>
            <person name="Brannstrom I.O."/>
            <person name="Guillou S."/>
            <person name="Cros-Aarteil S."/>
            <person name="Calhoun S."/>
            <person name="Haridas S."/>
            <person name="Kuo A."/>
            <person name="Mondo S."/>
            <person name="Pangilinan J."/>
            <person name="Riley R."/>
            <person name="Labutti K."/>
            <person name="Andreopoulos B."/>
            <person name="Lipzen A."/>
            <person name="Chen C."/>
            <person name="Yanf M."/>
            <person name="Daum C."/>
            <person name="Ng V."/>
            <person name="Clum A."/>
            <person name="Ohm R."/>
            <person name="Martin F."/>
            <person name="Silar P."/>
            <person name="Natvig D."/>
            <person name="Lalanne C."/>
            <person name="Gautier V."/>
            <person name="Ament-Velasquez S.L."/>
            <person name="Kruys A."/>
            <person name="Hutchinson M.I."/>
            <person name="Powell A.J."/>
            <person name="Barry K."/>
            <person name="Miller A.N."/>
            <person name="Grigoriev I.V."/>
            <person name="Debuchy R."/>
            <person name="Gladieux P."/>
            <person name="Thoren M.H."/>
            <person name="Johannesson H."/>
        </authorList>
    </citation>
    <scope>NUCLEOTIDE SEQUENCE</scope>
    <source>
        <strain evidence="4">PSN243</strain>
    </source>
</reference>
<dbReference type="CDD" id="cd08249">
    <property type="entry name" value="enoyl_reductase_like"/>
    <property type="match status" value="1"/>
</dbReference>
<dbReference type="SUPFAM" id="SSF51735">
    <property type="entry name" value="NAD(P)-binding Rossmann-fold domains"/>
    <property type="match status" value="1"/>
</dbReference>
<dbReference type="Pfam" id="PF13602">
    <property type="entry name" value="ADH_zinc_N_2"/>
    <property type="match status" value="1"/>
</dbReference>
<dbReference type="InterPro" id="IPR036291">
    <property type="entry name" value="NAD(P)-bd_dom_sf"/>
</dbReference>
<evidence type="ECO:0000313" key="5">
    <source>
        <dbReference type="Proteomes" id="UP001321760"/>
    </source>
</evidence>
<dbReference type="InterPro" id="IPR011032">
    <property type="entry name" value="GroES-like_sf"/>
</dbReference>
<comment type="similarity">
    <text evidence="1">Belongs to the zinc-containing alcohol dehydrogenase family.</text>
</comment>
<dbReference type="AlphaFoldDB" id="A0AAV9GMA3"/>
<proteinExistence type="inferred from homology"/>
<dbReference type="InterPro" id="IPR020843">
    <property type="entry name" value="ER"/>
</dbReference>
<dbReference type="Pfam" id="PF08240">
    <property type="entry name" value="ADH_N"/>
    <property type="match status" value="1"/>
</dbReference>
<dbReference type="Proteomes" id="UP001321760">
    <property type="component" value="Unassembled WGS sequence"/>
</dbReference>
<dbReference type="GO" id="GO:0016651">
    <property type="term" value="F:oxidoreductase activity, acting on NAD(P)H"/>
    <property type="evidence" value="ECO:0007669"/>
    <property type="project" value="InterPro"/>
</dbReference>
<dbReference type="PANTHER" id="PTHR45348">
    <property type="entry name" value="HYPOTHETICAL OXIDOREDUCTASE (EUROFUNG)"/>
    <property type="match status" value="1"/>
</dbReference>
<evidence type="ECO:0000259" key="3">
    <source>
        <dbReference type="SMART" id="SM00829"/>
    </source>
</evidence>
<evidence type="ECO:0000256" key="2">
    <source>
        <dbReference type="ARBA" id="ARBA00023002"/>
    </source>
</evidence>
<reference evidence="4" key="1">
    <citation type="journal article" date="2023" name="Mol. Phylogenet. Evol.">
        <title>Genome-scale phylogeny and comparative genomics of the fungal order Sordariales.</title>
        <authorList>
            <person name="Hensen N."/>
            <person name="Bonometti L."/>
            <person name="Westerberg I."/>
            <person name="Brannstrom I.O."/>
            <person name="Guillou S."/>
            <person name="Cros-Aarteil S."/>
            <person name="Calhoun S."/>
            <person name="Haridas S."/>
            <person name="Kuo A."/>
            <person name="Mondo S."/>
            <person name="Pangilinan J."/>
            <person name="Riley R."/>
            <person name="LaButti K."/>
            <person name="Andreopoulos B."/>
            <person name="Lipzen A."/>
            <person name="Chen C."/>
            <person name="Yan M."/>
            <person name="Daum C."/>
            <person name="Ng V."/>
            <person name="Clum A."/>
            <person name="Steindorff A."/>
            <person name="Ohm R.A."/>
            <person name="Martin F."/>
            <person name="Silar P."/>
            <person name="Natvig D.O."/>
            <person name="Lalanne C."/>
            <person name="Gautier V."/>
            <person name="Ament-Velasquez S.L."/>
            <person name="Kruys A."/>
            <person name="Hutchinson M.I."/>
            <person name="Powell A.J."/>
            <person name="Barry K."/>
            <person name="Miller A.N."/>
            <person name="Grigoriev I.V."/>
            <person name="Debuchy R."/>
            <person name="Gladieux P."/>
            <person name="Hiltunen Thoren M."/>
            <person name="Johannesson H."/>
        </authorList>
    </citation>
    <scope>NUCLEOTIDE SEQUENCE</scope>
    <source>
        <strain evidence="4">PSN243</strain>
    </source>
</reference>
<dbReference type="InterPro" id="IPR013154">
    <property type="entry name" value="ADH-like_N"/>
</dbReference>
<keyword evidence="5" id="KW-1185">Reference proteome</keyword>
<accession>A0AAV9GMA3</accession>
<name>A0AAV9GMA3_9PEZI</name>
<dbReference type="SMART" id="SM00829">
    <property type="entry name" value="PKS_ER"/>
    <property type="match status" value="1"/>
</dbReference>
<dbReference type="PANTHER" id="PTHR45348:SF2">
    <property type="entry name" value="ZINC-TYPE ALCOHOL DEHYDROGENASE-LIKE PROTEIN C2E1P3.01"/>
    <property type="match status" value="1"/>
</dbReference>
<dbReference type="SUPFAM" id="SSF50129">
    <property type="entry name" value="GroES-like"/>
    <property type="match status" value="1"/>
</dbReference>
<keyword evidence="2" id="KW-0560">Oxidoreductase</keyword>
<sequence>MPAATEKTMKQFVAVKKGGPFQVIDGPYPIPAPDEICIRNRAVALNALDLKSLYYGMMVQQYPEVFGIDTAGVVEVVGSNVTAFKAGDAVMSSAGLGGRKGAFQDVTTVPAHFASRKPATWSFAQACSAPICYLTACAAITKGFNTPLPHLQPRKPLLPREDSSSEYLQERHLRSMSLGGLALALANPPPPPPLDSILVIGGSSGVGASAIQLLRLTLPGATIISTNSPANNKRLGALGVNVCVDRNLPMEKLLEKVKAASPAQRGVDAILDAVSGAGEESALFSALNKDGPNLYTNVFTGKEVVAPEGVKATKVFAHMMFVTPDPDGASAMARLVDLVDEGKYKLPLEVDVVGTGLEAIGAGLDKLKKGVSGSKLVVAL</sequence>
<evidence type="ECO:0000256" key="1">
    <source>
        <dbReference type="ARBA" id="ARBA00008072"/>
    </source>
</evidence>
<dbReference type="EMBL" id="MU865940">
    <property type="protein sequence ID" value="KAK4448846.1"/>
    <property type="molecule type" value="Genomic_DNA"/>
</dbReference>
<protein>
    <submittedName>
        <fullName evidence="4">Zinc-type alcohol dehydrogenase superfamily</fullName>
    </submittedName>
</protein>
<comment type="caution">
    <text evidence="4">The sequence shown here is derived from an EMBL/GenBank/DDBJ whole genome shotgun (WGS) entry which is preliminary data.</text>
</comment>
<gene>
    <name evidence="4" type="ORF">QBC34DRAFT_463943</name>
</gene>